<dbReference type="AlphaFoldDB" id="A0A7H8REU9"/>
<keyword evidence="10" id="KW-1185">Reference proteome</keyword>
<dbReference type="InterPro" id="IPR036864">
    <property type="entry name" value="Zn2-C6_fun-type_DNA-bd_sf"/>
</dbReference>
<sequence length="777" mass="86843">MKRNRIQFEANGEHSSSSPIGNGGVGGGGGAGNGAPDDEAQGPFRHIPKISRKIRACTECKRHKVRCDMKPGSQTCQRCQRMGLQCVVNKSLQTLLDDEAEWKGMMESAISDLLRKAQLPELSYYHGSDPSTPQTRLTENDRKLSTVSVEATPHAEDNSGTPQNNGSGHSRRPSSVYRSHREQSHYSPEREEPGTATIVTAPMGSLFEVTQLSHSRENSPTRQYAPDRLVAADFISRGVVDPLEAEELFTYFYRRLNHYLWDGMVMPHTRLISVRQSSTLLTSAVLAVAALHIPGRERTFDTCYAEFARLASESMLNRHHSLDDLRGLCIGAFWLSDVSWKLSGYAVRIATERGLHQCYRKAMQGLPEHREPAQLWYILYVLEHHFSIAYGRPPIIHEDVCIAKHETFLNMPGVGQRDTRMHSQVALFIILTRIYHAFGPDVDLEVLEHELPKIEMFDKDLENWKRSWSSRIVGNEFVGSYPYKGIALHYNFSRLTVNSLALRTYHSANSFRPLSAERKKYVEIAIDSAMSTLQMVLDEPDIQNSLVGVPLFLHSMITFAAVFLLKIAVKVHPSCVTAPVSQRNSLAAAALPIDVSRVLGTIEKIVDLMISISEKASERHVSHHIARGLGKMMEGFREWEEKHTSPGRLPPRPQQPSWLHDTPSLFNPVSLSNPQTIGERATILNHPPAMLGVAPLSSERGNNNNNGGNNNHSNNNNNHNNHNNNNGFPMSTTGAMEKSLGGLSEGSLDPMMTDLWGFDEEYFPTGVFDFLQSQMPA</sequence>
<evidence type="ECO:0000259" key="8">
    <source>
        <dbReference type="PROSITE" id="PS50048"/>
    </source>
</evidence>
<dbReference type="GO" id="GO:0005634">
    <property type="term" value="C:nucleus"/>
    <property type="evidence" value="ECO:0007669"/>
    <property type="project" value="UniProtKB-SubCell"/>
</dbReference>
<dbReference type="Proteomes" id="UP000509510">
    <property type="component" value="Chromosome VI"/>
</dbReference>
<evidence type="ECO:0000256" key="1">
    <source>
        <dbReference type="ARBA" id="ARBA00004123"/>
    </source>
</evidence>
<protein>
    <recommendedName>
        <fullName evidence="8">Zn(2)-C6 fungal-type domain-containing protein</fullName>
    </recommendedName>
</protein>
<dbReference type="PROSITE" id="PS00463">
    <property type="entry name" value="ZN2_CY6_FUNGAL_1"/>
    <property type="match status" value="1"/>
</dbReference>
<keyword evidence="5" id="KW-0804">Transcription</keyword>
<feature type="compositionally biased region" description="Polar residues" evidence="7">
    <location>
        <begin position="664"/>
        <end position="673"/>
    </location>
</feature>
<feature type="compositionally biased region" description="Low complexity" evidence="7">
    <location>
        <begin position="701"/>
        <end position="727"/>
    </location>
</feature>
<feature type="domain" description="Zn(2)-C6 fungal-type" evidence="8">
    <location>
        <begin position="56"/>
        <end position="88"/>
    </location>
</feature>
<comment type="subcellular location">
    <subcellularLocation>
        <location evidence="1">Nucleus</location>
    </subcellularLocation>
</comment>
<feature type="region of interest" description="Disordered" evidence="7">
    <location>
        <begin position="639"/>
        <end position="673"/>
    </location>
</feature>
<feature type="compositionally biased region" description="Polar residues" evidence="7">
    <location>
        <begin position="158"/>
        <end position="168"/>
    </location>
</feature>
<feature type="region of interest" description="Disordered" evidence="7">
    <location>
        <begin position="1"/>
        <end position="47"/>
    </location>
</feature>
<evidence type="ECO:0000256" key="6">
    <source>
        <dbReference type="ARBA" id="ARBA00023242"/>
    </source>
</evidence>
<dbReference type="SUPFAM" id="SSF57701">
    <property type="entry name" value="Zn2/Cys6 DNA-binding domain"/>
    <property type="match status" value="1"/>
</dbReference>
<dbReference type="GO" id="GO:0006351">
    <property type="term" value="P:DNA-templated transcription"/>
    <property type="evidence" value="ECO:0007669"/>
    <property type="project" value="InterPro"/>
</dbReference>
<evidence type="ECO:0000256" key="7">
    <source>
        <dbReference type="SAM" id="MobiDB-lite"/>
    </source>
</evidence>
<keyword evidence="6" id="KW-0539">Nucleus</keyword>
<keyword evidence="2" id="KW-0479">Metal-binding</keyword>
<evidence type="ECO:0000256" key="3">
    <source>
        <dbReference type="ARBA" id="ARBA00023015"/>
    </source>
</evidence>
<accession>A0A7H8REU9</accession>
<dbReference type="InterPro" id="IPR051089">
    <property type="entry name" value="prtT"/>
</dbReference>
<dbReference type="SMART" id="SM00066">
    <property type="entry name" value="GAL4"/>
    <property type="match status" value="1"/>
</dbReference>
<evidence type="ECO:0000256" key="5">
    <source>
        <dbReference type="ARBA" id="ARBA00023163"/>
    </source>
</evidence>
<feature type="compositionally biased region" description="Basic and acidic residues" evidence="7">
    <location>
        <begin position="179"/>
        <end position="193"/>
    </location>
</feature>
<dbReference type="Gene3D" id="4.10.240.10">
    <property type="entry name" value="Zn(2)-C6 fungal-type DNA-binding domain"/>
    <property type="match status" value="1"/>
</dbReference>
<dbReference type="InterPro" id="IPR007219">
    <property type="entry name" value="XnlR_reg_dom"/>
</dbReference>
<reference evidence="10" key="1">
    <citation type="submission" date="2020-06" db="EMBL/GenBank/DDBJ databases">
        <title>A chromosome-scale genome assembly of Talaromyces rugulosus W13939.</title>
        <authorList>
            <person name="Wang B."/>
            <person name="Guo L."/>
            <person name="Ye K."/>
            <person name="Wang L."/>
        </authorList>
    </citation>
    <scope>NUCLEOTIDE SEQUENCE [LARGE SCALE GENOMIC DNA]</scope>
    <source>
        <strain evidence="10">W13939</strain>
    </source>
</reference>
<feature type="compositionally biased region" description="Gly residues" evidence="7">
    <location>
        <begin position="21"/>
        <end position="33"/>
    </location>
</feature>
<dbReference type="CDD" id="cd12148">
    <property type="entry name" value="fungal_TF_MHR"/>
    <property type="match status" value="1"/>
</dbReference>
<proteinExistence type="predicted"/>
<evidence type="ECO:0000256" key="4">
    <source>
        <dbReference type="ARBA" id="ARBA00023125"/>
    </source>
</evidence>
<dbReference type="OrthoDB" id="4060227at2759"/>
<evidence type="ECO:0000256" key="2">
    <source>
        <dbReference type="ARBA" id="ARBA00022723"/>
    </source>
</evidence>
<dbReference type="RefSeq" id="XP_035350229.1">
    <property type="nucleotide sequence ID" value="XM_035494336.1"/>
</dbReference>
<dbReference type="InterPro" id="IPR001138">
    <property type="entry name" value="Zn2Cys6_DnaBD"/>
</dbReference>
<dbReference type="KEGG" id="trg:TRUGW13939_11228"/>
<keyword evidence="4" id="KW-0238">DNA-binding</keyword>
<dbReference type="Pfam" id="PF00172">
    <property type="entry name" value="Zn_clus"/>
    <property type="match status" value="1"/>
</dbReference>
<dbReference type="GO" id="GO:0000981">
    <property type="term" value="F:DNA-binding transcription factor activity, RNA polymerase II-specific"/>
    <property type="evidence" value="ECO:0007669"/>
    <property type="project" value="InterPro"/>
</dbReference>
<gene>
    <name evidence="9" type="ORF">TRUGW13939_11228</name>
</gene>
<evidence type="ECO:0000313" key="10">
    <source>
        <dbReference type="Proteomes" id="UP000509510"/>
    </source>
</evidence>
<organism evidence="9 10">
    <name type="scientific">Talaromyces rugulosus</name>
    <name type="common">Penicillium rugulosum</name>
    <dbReference type="NCBI Taxonomy" id="121627"/>
    <lineage>
        <taxon>Eukaryota</taxon>
        <taxon>Fungi</taxon>
        <taxon>Dikarya</taxon>
        <taxon>Ascomycota</taxon>
        <taxon>Pezizomycotina</taxon>
        <taxon>Eurotiomycetes</taxon>
        <taxon>Eurotiomycetidae</taxon>
        <taxon>Eurotiales</taxon>
        <taxon>Trichocomaceae</taxon>
        <taxon>Talaromyces</taxon>
        <taxon>Talaromyces sect. Islandici</taxon>
    </lineage>
</organism>
<dbReference type="PROSITE" id="PS50048">
    <property type="entry name" value="ZN2_CY6_FUNGAL_2"/>
    <property type="match status" value="1"/>
</dbReference>
<name>A0A7H8REU9_TALRU</name>
<feature type="region of interest" description="Disordered" evidence="7">
    <location>
        <begin position="125"/>
        <end position="195"/>
    </location>
</feature>
<dbReference type="SMART" id="SM00906">
    <property type="entry name" value="Fungal_trans"/>
    <property type="match status" value="1"/>
</dbReference>
<dbReference type="PANTHER" id="PTHR31845">
    <property type="entry name" value="FINGER DOMAIN PROTEIN, PUTATIVE-RELATED"/>
    <property type="match status" value="1"/>
</dbReference>
<feature type="region of interest" description="Disordered" evidence="7">
    <location>
        <begin position="691"/>
        <end position="745"/>
    </location>
</feature>
<dbReference type="EMBL" id="CP055903">
    <property type="protein sequence ID" value="QKX64055.1"/>
    <property type="molecule type" value="Genomic_DNA"/>
</dbReference>
<dbReference type="CDD" id="cd00067">
    <property type="entry name" value="GAL4"/>
    <property type="match status" value="1"/>
</dbReference>
<dbReference type="GeneID" id="55998706"/>
<dbReference type="GO" id="GO:0000976">
    <property type="term" value="F:transcription cis-regulatory region binding"/>
    <property type="evidence" value="ECO:0007669"/>
    <property type="project" value="TreeGrafter"/>
</dbReference>
<dbReference type="PANTHER" id="PTHR31845:SF17">
    <property type="entry name" value="ZN(II)2CYS6 TRANSCRIPTION FACTOR (EUROFUNG)"/>
    <property type="match status" value="1"/>
</dbReference>
<keyword evidence="3" id="KW-0805">Transcription regulation</keyword>
<evidence type="ECO:0000313" key="9">
    <source>
        <dbReference type="EMBL" id="QKX64055.1"/>
    </source>
</evidence>
<dbReference type="GO" id="GO:0008270">
    <property type="term" value="F:zinc ion binding"/>
    <property type="evidence" value="ECO:0007669"/>
    <property type="project" value="InterPro"/>
</dbReference>